<dbReference type="Gene3D" id="1.20.58.760">
    <property type="entry name" value="Peptidase M41"/>
    <property type="match status" value="1"/>
</dbReference>
<dbReference type="Pfam" id="PF01434">
    <property type="entry name" value="Peptidase_M41"/>
    <property type="match status" value="1"/>
</dbReference>
<dbReference type="GO" id="GO:0006508">
    <property type="term" value="P:proteolysis"/>
    <property type="evidence" value="ECO:0007669"/>
    <property type="project" value="InterPro"/>
</dbReference>
<dbReference type="InterPro" id="IPR027417">
    <property type="entry name" value="P-loop_NTPase"/>
</dbReference>
<dbReference type="PANTHER" id="PTHR23076">
    <property type="entry name" value="METALLOPROTEASE M41 FTSH"/>
    <property type="match status" value="1"/>
</dbReference>
<proteinExistence type="predicted"/>
<dbReference type="GO" id="GO:0005524">
    <property type="term" value="F:ATP binding"/>
    <property type="evidence" value="ECO:0007669"/>
    <property type="project" value="InterPro"/>
</dbReference>
<dbReference type="OrthoDB" id="9809379at2"/>
<name>A0A2G1MBT9_9RHOB</name>
<dbReference type="InterPro" id="IPR000642">
    <property type="entry name" value="Peptidase_M41"/>
</dbReference>
<keyword evidence="4" id="KW-1185">Reference proteome</keyword>
<evidence type="ECO:0000259" key="2">
    <source>
        <dbReference type="Pfam" id="PF01434"/>
    </source>
</evidence>
<organism evidence="3 4">
    <name type="scientific">Limimaricola cinnabarinus</name>
    <dbReference type="NCBI Taxonomy" id="1125964"/>
    <lineage>
        <taxon>Bacteria</taxon>
        <taxon>Pseudomonadati</taxon>
        <taxon>Pseudomonadota</taxon>
        <taxon>Alphaproteobacteria</taxon>
        <taxon>Rhodobacterales</taxon>
        <taxon>Paracoccaceae</taxon>
        <taxon>Limimaricola</taxon>
    </lineage>
</organism>
<evidence type="ECO:0000256" key="1">
    <source>
        <dbReference type="SAM" id="MobiDB-lite"/>
    </source>
</evidence>
<dbReference type="PANTHER" id="PTHR23076:SF97">
    <property type="entry name" value="ATP-DEPENDENT ZINC METALLOPROTEASE YME1L1"/>
    <property type="match status" value="1"/>
</dbReference>
<dbReference type="Gene3D" id="3.40.50.300">
    <property type="entry name" value="P-loop containing nucleotide triphosphate hydrolases"/>
    <property type="match status" value="1"/>
</dbReference>
<dbReference type="SUPFAM" id="SSF140990">
    <property type="entry name" value="FtsH protease domain-like"/>
    <property type="match status" value="1"/>
</dbReference>
<protein>
    <recommendedName>
        <fullName evidence="2">Peptidase M41 domain-containing protein</fullName>
    </recommendedName>
</protein>
<dbReference type="Gene3D" id="1.10.8.60">
    <property type="match status" value="1"/>
</dbReference>
<dbReference type="GO" id="GO:0004176">
    <property type="term" value="F:ATP-dependent peptidase activity"/>
    <property type="evidence" value="ECO:0007669"/>
    <property type="project" value="InterPro"/>
</dbReference>
<sequence>MDLRVLIERAGTRVFFGRGSALRRPGRLGRVLELPLPRPVQIAGMLHHHLGRDLADLDLLPLARRATGLSAADIAALIRQARSAARADRRAIDDRDLQRALDGLRPQGCAPHRRRIAIHEAGHALAHHLLGITRPTAMRLTVDGGMVEVEPLIEPQTLAQFEARLQTLLAGRAAERLLFGDVSAGAAAVKRATWPWRRKPRFGSRPCSAWAARGRSGSRHRPRLFRSTAPFGAGPGAAGDGRGRDHMLARAASGPAAAPRREADDREGH</sequence>
<accession>A0A2G1MBT9</accession>
<dbReference type="EMBL" id="NQWH01000064">
    <property type="protein sequence ID" value="PHP26132.1"/>
    <property type="molecule type" value="Genomic_DNA"/>
</dbReference>
<reference evidence="3 4" key="1">
    <citation type="submission" date="2017-08" db="EMBL/GenBank/DDBJ databases">
        <title>Draft Genome Sequence of Loktanella cinnabarina Strain XM1, Isolated from Coastal Surface Water.</title>
        <authorList>
            <person name="Ma R."/>
            <person name="Wang J."/>
            <person name="Wang Q."/>
            <person name="Ma Z."/>
            <person name="Li J."/>
            <person name="Chen L."/>
        </authorList>
    </citation>
    <scope>NUCLEOTIDE SEQUENCE [LARGE SCALE GENOMIC DNA]</scope>
    <source>
        <strain evidence="3 4">XM1</strain>
    </source>
</reference>
<feature type="domain" description="Peptidase M41" evidence="2">
    <location>
        <begin position="112"/>
        <end position="187"/>
    </location>
</feature>
<feature type="compositionally biased region" description="Low complexity" evidence="1">
    <location>
        <begin position="249"/>
        <end position="258"/>
    </location>
</feature>
<dbReference type="SUPFAM" id="SSF52540">
    <property type="entry name" value="P-loop containing nucleoside triphosphate hydrolases"/>
    <property type="match status" value="1"/>
</dbReference>
<feature type="compositionally biased region" description="Basic and acidic residues" evidence="1">
    <location>
        <begin position="259"/>
        <end position="269"/>
    </location>
</feature>
<feature type="region of interest" description="Disordered" evidence="1">
    <location>
        <begin position="205"/>
        <end position="269"/>
    </location>
</feature>
<dbReference type="AlphaFoldDB" id="A0A2G1MBT9"/>
<gene>
    <name evidence="3" type="ORF">CJ301_18045</name>
</gene>
<dbReference type="Proteomes" id="UP000221860">
    <property type="component" value="Unassembled WGS sequence"/>
</dbReference>
<evidence type="ECO:0000313" key="4">
    <source>
        <dbReference type="Proteomes" id="UP000221860"/>
    </source>
</evidence>
<dbReference type="InterPro" id="IPR037219">
    <property type="entry name" value="Peptidase_M41-like"/>
</dbReference>
<comment type="caution">
    <text evidence="3">The sequence shown here is derived from an EMBL/GenBank/DDBJ whole genome shotgun (WGS) entry which is preliminary data.</text>
</comment>
<dbReference type="GO" id="GO:0004222">
    <property type="term" value="F:metalloendopeptidase activity"/>
    <property type="evidence" value="ECO:0007669"/>
    <property type="project" value="InterPro"/>
</dbReference>
<evidence type="ECO:0000313" key="3">
    <source>
        <dbReference type="EMBL" id="PHP26132.1"/>
    </source>
</evidence>